<dbReference type="EMBL" id="FNIB01000015">
    <property type="protein sequence ID" value="SDO33571.1"/>
    <property type="molecule type" value="Genomic_DNA"/>
</dbReference>
<dbReference type="Proteomes" id="UP000298252">
    <property type="component" value="Unassembled WGS sequence"/>
</dbReference>
<keyword evidence="6" id="KW-1185">Reference proteome</keyword>
<evidence type="ECO:0000256" key="1">
    <source>
        <dbReference type="SAM" id="MobiDB-lite"/>
    </source>
</evidence>
<feature type="compositionally biased region" description="Low complexity" evidence="1">
    <location>
        <begin position="28"/>
        <end position="46"/>
    </location>
</feature>
<keyword evidence="2" id="KW-0732">Signal</keyword>
<feature type="region of interest" description="Disordered" evidence="1">
    <location>
        <begin position="28"/>
        <end position="63"/>
    </location>
</feature>
<organism evidence="3 5">
    <name type="scientific">Cryobacterium flavum</name>
    <dbReference type="NCBI Taxonomy" id="1424659"/>
    <lineage>
        <taxon>Bacteria</taxon>
        <taxon>Bacillati</taxon>
        <taxon>Actinomycetota</taxon>
        <taxon>Actinomycetes</taxon>
        <taxon>Micrococcales</taxon>
        <taxon>Microbacteriaceae</taxon>
        <taxon>Cryobacterium</taxon>
    </lineage>
</organism>
<sequence length="170" mass="16917">MTRALVAVVYLTAALALTGCVGATASPTMAPATSSTSAPSTPSGTAVPGAPTDDASVLPVPEAGKDSRAAAITTAEKVIATFGQPTLDATTWMNNLYPLLTQAGAAAYEGTDPAQVPVQQVTGAGIILDGSTEVALIVQVPTDAGPYTVSLSRPGASAPWLADRIRPAQG</sequence>
<evidence type="ECO:0000313" key="6">
    <source>
        <dbReference type="Proteomes" id="UP000298252"/>
    </source>
</evidence>
<name>A0A4R8UX61_9MICO</name>
<feature type="signal peptide" evidence="2">
    <location>
        <begin position="1"/>
        <end position="25"/>
    </location>
</feature>
<proteinExistence type="predicted"/>
<gene>
    <name evidence="4" type="ORF">E3O21_16995</name>
    <name evidence="3" type="ORF">SAMN05216368_11551</name>
</gene>
<evidence type="ECO:0000313" key="3">
    <source>
        <dbReference type="EMBL" id="SDO33571.1"/>
    </source>
</evidence>
<dbReference type="PROSITE" id="PS51257">
    <property type="entry name" value="PROKAR_LIPOPROTEIN"/>
    <property type="match status" value="1"/>
</dbReference>
<dbReference type="RefSeq" id="WP_092341919.1">
    <property type="nucleotide sequence ID" value="NZ_FNIB01000015.1"/>
</dbReference>
<reference evidence="3 5" key="1">
    <citation type="submission" date="2016-10" db="EMBL/GenBank/DDBJ databases">
        <authorList>
            <person name="Varghese N."/>
            <person name="Submissions S."/>
        </authorList>
    </citation>
    <scope>NUCLEOTIDE SEQUENCE [LARGE SCALE GENOMIC DNA]</scope>
    <source>
        <strain evidence="3 5">CGMCC 1.11215</strain>
    </source>
</reference>
<evidence type="ECO:0000313" key="4">
    <source>
        <dbReference type="EMBL" id="TFB73600.1"/>
    </source>
</evidence>
<reference evidence="4 6" key="2">
    <citation type="submission" date="2019-03" db="EMBL/GenBank/DDBJ databases">
        <title>Genomics of glacier-inhabiting Cryobacterium strains.</title>
        <authorList>
            <person name="Liu Q."/>
            <person name="Xin Y.-H."/>
        </authorList>
    </citation>
    <scope>NUCLEOTIDE SEQUENCE [LARGE SCALE GENOMIC DNA]</scope>
    <source>
        <strain evidence="4 6">Hh8</strain>
    </source>
</reference>
<evidence type="ECO:0000256" key="2">
    <source>
        <dbReference type="SAM" id="SignalP"/>
    </source>
</evidence>
<dbReference type="EMBL" id="SOFD01000040">
    <property type="protein sequence ID" value="TFB73600.1"/>
    <property type="molecule type" value="Genomic_DNA"/>
</dbReference>
<dbReference type="Proteomes" id="UP000199639">
    <property type="component" value="Unassembled WGS sequence"/>
</dbReference>
<dbReference type="STRING" id="1424659.SAMN05216368_11551"/>
<evidence type="ECO:0008006" key="7">
    <source>
        <dbReference type="Google" id="ProtNLM"/>
    </source>
</evidence>
<evidence type="ECO:0000313" key="5">
    <source>
        <dbReference type="Proteomes" id="UP000199639"/>
    </source>
</evidence>
<protein>
    <recommendedName>
        <fullName evidence="7">Lipoprotein</fullName>
    </recommendedName>
</protein>
<accession>A0A4R8UX61</accession>
<dbReference type="AlphaFoldDB" id="A0A4R8UX61"/>
<feature type="chain" id="PRO_5043938332" description="Lipoprotein" evidence="2">
    <location>
        <begin position="26"/>
        <end position="170"/>
    </location>
</feature>